<keyword evidence="6" id="KW-0418">Kinase</keyword>
<dbReference type="InterPro" id="IPR003594">
    <property type="entry name" value="HATPase_dom"/>
</dbReference>
<gene>
    <name evidence="13" type="ORF">WMO14_02540</name>
</gene>
<dbReference type="PROSITE" id="PS50109">
    <property type="entry name" value="HIS_KIN"/>
    <property type="match status" value="1"/>
</dbReference>
<dbReference type="Proteomes" id="UP001442364">
    <property type="component" value="Unassembled WGS sequence"/>
</dbReference>
<evidence type="ECO:0000259" key="12">
    <source>
        <dbReference type="PROSITE" id="PS50885"/>
    </source>
</evidence>
<dbReference type="SMART" id="SM00304">
    <property type="entry name" value="HAMP"/>
    <property type="match status" value="1"/>
</dbReference>
<keyword evidence="13" id="KW-0067">ATP-binding</keyword>
<keyword evidence="10" id="KW-0812">Transmembrane</keyword>
<feature type="compositionally biased region" description="Low complexity" evidence="9">
    <location>
        <begin position="125"/>
        <end position="145"/>
    </location>
</feature>
<dbReference type="InterPro" id="IPR003661">
    <property type="entry name" value="HisK_dim/P_dom"/>
</dbReference>
<dbReference type="PANTHER" id="PTHR45453">
    <property type="entry name" value="PHOSPHATE REGULON SENSOR PROTEIN PHOR"/>
    <property type="match status" value="1"/>
</dbReference>
<dbReference type="PANTHER" id="PTHR45453:SF3">
    <property type="entry name" value="HISTIDINE KINASE"/>
    <property type="match status" value="1"/>
</dbReference>
<dbReference type="InterPro" id="IPR004358">
    <property type="entry name" value="Sig_transdc_His_kin-like_C"/>
</dbReference>
<sequence>MNKHSIKFKITLLIGGMICVLIVLLLVFNIIFSEKFYMEDKQQEMLNAYSSVNDACIQYSDDSISETDLRNNLEQISTSKGISMIIVNSDWTTFYVSTHGDEMLLERLKKSIFNNDIFQNIPSKSNSDSSNTDGSTDNNGTSSDSRNGQNSGSGTDDNNMKNDFGDLSDSDKSALFGGNSDNNGDKKTPPEKIIDMSGNGANEVREIILENDKYTVQEVYDSRLLDDYIELWGTLDNGDFILIRTPIQSVKDNVHISNTLITYVGIGTLLIGVVAAFVLSSYISRPIKQLSDIAERMSNLDFEAHYEGDDKGEIGLLGDSMNNMSHKLEENISQLKAANLELQRDIDKKEKLEQMRTDFLSNVSHELKTPIALIQGYAEGLKEGITDDPESMDFYCDVIIDEANKMNNMVKRLLTLNQIEFGEDELVMERFDINELVKSVAAANELRASQKELTIQTFMSEEPLYVWADEYKVEEVITNYISNAINHCCNENIIKVNVEQIDKDNVRVTVYNSGKNIPEEDIEHIWEKFYKVDKARTREYGGNGIGLSIVKVIVESMGKQCGVRNVSDGVEFWFDLDCKL</sequence>
<evidence type="ECO:0000313" key="13">
    <source>
        <dbReference type="EMBL" id="MEQ2378764.1"/>
    </source>
</evidence>
<evidence type="ECO:0000256" key="9">
    <source>
        <dbReference type="SAM" id="MobiDB-lite"/>
    </source>
</evidence>
<evidence type="ECO:0000256" key="7">
    <source>
        <dbReference type="ARBA" id="ARBA00023012"/>
    </source>
</evidence>
<dbReference type="SUPFAM" id="SSF55874">
    <property type="entry name" value="ATPase domain of HSP90 chaperone/DNA topoisomerase II/histidine kinase"/>
    <property type="match status" value="1"/>
</dbReference>
<dbReference type="GO" id="GO:0005524">
    <property type="term" value="F:ATP binding"/>
    <property type="evidence" value="ECO:0007669"/>
    <property type="project" value="UniProtKB-KW"/>
</dbReference>
<dbReference type="InterPro" id="IPR003660">
    <property type="entry name" value="HAMP_dom"/>
</dbReference>
<keyword evidence="4" id="KW-0597">Phosphoprotein</keyword>
<name>A0ABV1BSM3_9FIRM</name>
<evidence type="ECO:0000256" key="3">
    <source>
        <dbReference type="ARBA" id="ARBA00012438"/>
    </source>
</evidence>
<dbReference type="InterPro" id="IPR036890">
    <property type="entry name" value="HATPase_C_sf"/>
</dbReference>
<dbReference type="PROSITE" id="PS50885">
    <property type="entry name" value="HAMP"/>
    <property type="match status" value="1"/>
</dbReference>
<dbReference type="CDD" id="cd00082">
    <property type="entry name" value="HisKA"/>
    <property type="match status" value="1"/>
</dbReference>
<feature type="compositionally biased region" description="Polar residues" evidence="9">
    <location>
        <begin position="146"/>
        <end position="157"/>
    </location>
</feature>
<comment type="catalytic activity">
    <reaction evidence="1">
        <text>ATP + protein L-histidine = ADP + protein N-phospho-L-histidine.</text>
        <dbReference type="EC" id="2.7.13.3"/>
    </reaction>
</comment>
<dbReference type="Pfam" id="PF00672">
    <property type="entry name" value="HAMP"/>
    <property type="match status" value="1"/>
</dbReference>
<comment type="subcellular location">
    <subcellularLocation>
        <location evidence="2">Membrane</location>
    </subcellularLocation>
</comment>
<feature type="region of interest" description="Disordered" evidence="9">
    <location>
        <begin position="122"/>
        <end position="197"/>
    </location>
</feature>
<keyword evidence="14" id="KW-1185">Reference proteome</keyword>
<evidence type="ECO:0000256" key="1">
    <source>
        <dbReference type="ARBA" id="ARBA00000085"/>
    </source>
</evidence>
<comment type="caution">
    <text evidence="13">The sequence shown here is derived from an EMBL/GenBank/DDBJ whole genome shotgun (WGS) entry which is preliminary data.</text>
</comment>
<proteinExistence type="predicted"/>
<feature type="compositionally biased region" description="Basic and acidic residues" evidence="9">
    <location>
        <begin position="183"/>
        <end position="194"/>
    </location>
</feature>
<dbReference type="Pfam" id="PF00512">
    <property type="entry name" value="HisKA"/>
    <property type="match status" value="1"/>
</dbReference>
<dbReference type="EC" id="2.7.13.3" evidence="3"/>
<keyword evidence="10" id="KW-1133">Transmembrane helix</keyword>
<evidence type="ECO:0000256" key="5">
    <source>
        <dbReference type="ARBA" id="ARBA00022679"/>
    </source>
</evidence>
<dbReference type="Gene3D" id="1.10.287.130">
    <property type="match status" value="1"/>
</dbReference>
<keyword evidence="13" id="KW-0547">Nucleotide-binding</keyword>
<dbReference type="EMBL" id="JBBMER010000002">
    <property type="protein sequence ID" value="MEQ2378764.1"/>
    <property type="molecule type" value="Genomic_DNA"/>
</dbReference>
<keyword evidence="7" id="KW-0902">Two-component regulatory system</keyword>
<feature type="compositionally biased region" description="Basic and acidic residues" evidence="9">
    <location>
        <begin position="158"/>
        <end position="172"/>
    </location>
</feature>
<dbReference type="PRINTS" id="PR00344">
    <property type="entry name" value="BCTRLSENSOR"/>
</dbReference>
<evidence type="ECO:0000256" key="2">
    <source>
        <dbReference type="ARBA" id="ARBA00004370"/>
    </source>
</evidence>
<dbReference type="Pfam" id="PF02518">
    <property type="entry name" value="HATPase_c"/>
    <property type="match status" value="1"/>
</dbReference>
<evidence type="ECO:0000256" key="8">
    <source>
        <dbReference type="SAM" id="Coils"/>
    </source>
</evidence>
<dbReference type="InterPro" id="IPR036097">
    <property type="entry name" value="HisK_dim/P_sf"/>
</dbReference>
<accession>A0ABV1BSM3</accession>
<evidence type="ECO:0000313" key="14">
    <source>
        <dbReference type="Proteomes" id="UP001442364"/>
    </source>
</evidence>
<reference evidence="13 14" key="1">
    <citation type="submission" date="2024-03" db="EMBL/GenBank/DDBJ databases">
        <title>Human intestinal bacterial collection.</title>
        <authorList>
            <person name="Pauvert C."/>
            <person name="Hitch T.C.A."/>
            <person name="Clavel T."/>
        </authorList>
    </citation>
    <scope>NUCLEOTIDE SEQUENCE [LARGE SCALE GENOMIC DNA]</scope>
    <source>
        <strain evidence="13 14">CLA-AA-H255</strain>
    </source>
</reference>
<dbReference type="SMART" id="SM00388">
    <property type="entry name" value="HisKA"/>
    <property type="match status" value="1"/>
</dbReference>
<feature type="transmembrane region" description="Helical" evidence="10">
    <location>
        <begin position="260"/>
        <end position="283"/>
    </location>
</feature>
<protein>
    <recommendedName>
        <fullName evidence="3">histidine kinase</fullName>
        <ecNumber evidence="3">2.7.13.3</ecNumber>
    </recommendedName>
</protein>
<evidence type="ECO:0000256" key="6">
    <source>
        <dbReference type="ARBA" id="ARBA00022777"/>
    </source>
</evidence>
<feature type="domain" description="Histidine kinase" evidence="11">
    <location>
        <begin position="362"/>
        <end position="580"/>
    </location>
</feature>
<keyword evidence="10" id="KW-0472">Membrane</keyword>
<keyword evidence="5" id="KW-0808">Transferase</keyword>
<organism evidence="13 14">
    <name type="scientific">[Lactobacillus] rogosae</name>
    <dbReference type="NCBI Taxonomy" id="706562"/>
    <lineage>
        <taxon>Bacteria</taxon>
        <taxon>Bacillati</taxon>
        <taxon>Bacillota</taxon>
        <taxon>Clostridia</taxon>
        <taxon>Lachnospirales</taxon>
        <taxon>Lachnospiraceae</taxon>
        <taxon>Lachnospira</taxon>
    </lineage>
</organism>
<dbReference type="CDD" id="cd06225">
    <property type="entry name" value="HAMP"/>
    <property type="match status" value="1"/>
</dbReference>
<evidence type="ECO:0000256" key="10">
    <source>
        <dbReference type="SAM" id="Phobius"/>
    </source>
</evidence>
<dbReference type="Gene3D" id="6.10.340.10">
    <property type="match status" value="1"/>
</dbReference>
<keyword evidence="8" id="KW-0175">Coiled coil</keyword>
<feature type="transmembrane region" description="Helical" evidence="10">
    <location>
        <begin position="12"/>
        <end position="32"/>
    </location>
</feature>
<dbReference type="SUPFAM" id="SSF158472">
    <property type="entry name" value="HAMP domain-like"/>
    <property type="match status" value="1"/>
</dbReference>
<dbReference type="InterPro" id="IPR050351">
    <property type="entry name" value="BphY/WalK/GraS-like"/>
</dbReference>
<evidence type="ECO:0000256" key="4">
    <source>
        <dbReference type="ARBA" id="ARBA00022553"/>
    </source>
</evidence>
<dbReference type="RefSeq" id="WP_349153215.1">
    <property type="nucleotide sequence ID" value="NZ_JBBMER010000002.1"/>
</dbReference>
<dbReference type="SUPFAM" id="SSF47384">
    <property type="entry name" value="Homodimeric domain of signal transducing histidine kinase"/>
    <property type="match status" value="1"/>
</dbReference>
<dbReference type="Gene3D" id="3.30.565.10">
    <property type="entry name" value="Histidine kinase-like ATPase, C-terminal domain"/>
    <property type="match status" value="1"/>
</dbReference>
<feature type="domain" description="HAMP" evidence="12">
    <location>
        <begin position="281"/>
        <end position="333"/>
    </location>
</feature>
<dbReference type="SMART" id="SM00387">
    <property type="entry name" value="HATPase_c"/>
    <property type="match status" value="1"/>
</dbReference>
<feature type="coiled-coil region" evidence="8">
    <location>
        <begin position="325"/>
        <end position="355"/>
    </location>
</feature>
<evidence type="ECO:0000259" key="11">
    <source>
        <dbReference type="PROSITE" id="PS50109"/>
    </source>
</evidence>
<dbReference type="InterPro" id="IPR005467">
    <property type="entry name" value="His_kinase_dom"/>
</dbReference>